<reference evidence="3 4" key="1">
    <citation type="journal article" date="2020" name="IScience">
        <title>Genome Sequencing of the Endangered Kingdonia uniflora (Circaeasteraceae, Ranunculales) Reveals Potential Mechanisms of Evolutionary Specialization.</title>
        <authorList>
            <person name="Sun Y."/>
            <person name="Deng T."/>
            <person name="Zhang A."/>
            <person name="Moore M.J."/>
            <person name="Landis J.B."/>
            <person name="Lin N."/>
            <person name="Zhang H."/>
            <person name="Zhang X."/>
            <person name="Huang J."/>
            <person name="Zhang X."/>
            <person name="Sun H."/>
            <person name="Wang H."/>
        </authorList>
    </citation>
    <scope>NUCLEOTIDE SEQUENCE [LARGE SCALE GENOMIC DNA]</scope>
    <source>
        <strain evidence="3">TB1705</strain>
        <tissue evidence="3">Leaf</tissue>
    </source>
</reference>
<evidence type="ECO:0000256" key="2">
    <source>
        <dbReference type="ARBA" id="ARBA00022679"/>
    </source>
</evidence>
<organism evidence="3 4">
    <name type="scientific">Kingdonia uniflora</name>
    <dbReference type="NCBI Taxonomy" id="39325"/>
    <lineage>
        <taxon>Eukaryota</taxon>
        <taxon>Viridiplantae</taxon>
        <taxon>Streptophyta</taxon>
        <taxon>Embryophyta</taxon>
        <taxon>Tracheophyta</taxon>
        <taxon>Spermatophyta</taxon>
        <taxon>Magnoliopsida</taxon>
        <taxon>Ranunculales</taxon>
        <taxon>Circaeasteraceae</taxon>
        <taxon>Kingdonia</taxon>
    </lineage>
</organism>
<dbReference type="PANTHER" id="PTHR11926:SF1374">
    <property type="entry name" value="UDP-GLYCOSYLTRANSFERASE 76F1-RELATED"/>
    <property type="match status" value="1"/>
</dbReference>
<dbReference type="GO" id="GO:0080044">
    <property type="term" value="F:quercetin 7-O-glucosyltransferase activity"/>
    <property type="evidence" value="ECO:0007669"/>
    <property type="project" value="TreeGrafter"/>
</dbReference>
<evidence type="ECO:0000313" key="4">
    <source>
        <dbReference type="Proteomes" id="UP000541444"/>
    </source>
</evidence>
<comment type="caution">
    <text evidence="3">The sequence shown here is derived from an EMBL/GenBank/DDBJ whole genome shotgun (WGS) entry which is preliminary data.</text>
</comment>
<evidence type="ECO:0000313" key="3">
    <source>
        <dbReference type="EMBL" id="KAF6176019.1"/>
    </source>
</evidence>
<dbReference type="OrthoDB" id="5835829at2759"/>
<dbReference type="Pfam" id="PF00201">
    <property type="entry name" value="UDPGT"/>
    <property type="match status" value="1"/>
</dbReference>
<dbReference type="GO" id="GO:0080043">
    <property type="term" value="F:quercetin 3-O-glucosyltransferase activity"/>
    <property type="evidence" value="ECO:0007669"/>
    <property type="project" value="TreeGrafter"/>
</dbReference>
<dbReference type="EMBL" id="JACGCM010000129">
    <property type="protein sequence ID" value="KAF6176019.1"/>
    <property type="molecule type" value="Genomic_DNA"/>
</dbReference>
<dbReference type="PANTHER" id="PTHR11926">
    <property type="entry name" value="GLUCOSYL/GLUCURONOSYL TRANSFERASES"/>
    <property type="match status" value="1"/>
</dbReference>
<dbReference type="CDD" id="cd03784">
    <property type="entry name" value="GT1_Gtf-like"/>
    <property type="match status" value="1"/>
</dbReference>
<dbReference type="FunFam" id="3.40.50.2000:FF:000120">
    <property type="entry name" value="UDP-glycosyltransferase 76C1"/>
    <property type="match status" value="1"/>
</dbReference>
<gene>
    <name evidence="3" type="ORF">GIB67_032642</name>
</gene>
<sequence>MEETDEQTEVQDPRLRRRLVLIPCPLQGHMTPMLQLATLLYSKGFSITIAHTHIIFPNQSNYPHFSFQSIISGGKPPSDVKTFIFYINNNCADPLKECLLSLLSKSDKQDYEPVVCIISDAMMYFAKDVADSLKLPRMVLRTSSAISYDAFTYVLQLNQQGCFPIQESRLEERFPDIPPLKFKDLPTMKTSDGSSLYEFLLKMLLTTKASSGLIWNTFQDLEKLALTSITNDVHIPLFAIGPLHKTVTTISSTTSLLPQDSTCISWLDKQSPNSVIYVSYGSIVGMDQTEFVEIAWGLANCGHPFLWVIRPNSVANCSQWEKLLPDGFHEIVRGKCCIVQWAPQQDVLAHHAVGGFWTHSGWNSTLESICEGVPMLCRPCFGDQAVNARFVSEEWRVGLNLENGLEREEIVRFIRKLMEGKEREEMMVRVKDLKEKAKNCINQGGSSLESLQSLINYILSFNK</sequence>
<dbReference type="Gene3D" id="3.40.50.2000">
    <property type="entry name" value="Glycogen Phosphorylase B"/>
    <property type="match status" value="2"/>
</dbReference>
<accession>A0A7J7P9D3</accession>
<evidence type="ECO:0000256" key="1">
    <source>
        <dbReference type="ARBA" id="ARBA00009995"/>
    </source>
</evidence>
<keyword evidence="4" id="KW-1185">Reference proteome</keyword>
<keyword evidence="2" id="KW-0808">Transferase</keyword>
<dbReference type="Proteomes" id="UP000541444">
    <property type="component" value="Unassembled WGS sequence"/>
</dbReference>
<dbReference type="SUPFAM" id="SSF53756">
    <property type="entry name" value="UDP-Glycosyltransferase/glycogen phosphorylase"/>
    <property type="match status" value="1"/>
</dbReference>
<proteinExistence type="inferred from homology"/>
<dbReference type="FunFam" id="3.40.50.2000:FF:000040">
    <property type="entry name" value="UDP-glycosyltransferase 76C1"/>
    <property type="match status" value="1"/>
</dbReference>
<dbReference type="AlphaFoldDB" id="A0A7J7P9D3"/>
<protein>
    <submittedName>
        <fullName evidence="3">Uncharacterized protein</fullName>
    </submittedName>
</protein>
<comment type="similarity">
    <text evidence="1">Belongs to the UDP-glycosyltransferase family.</text>
</comment>
<name>A0A7J7P9D3_9MAGN</name>
<dbReference type="InterPro" id="IPR002213">
    <property type="entry name" value="UDP_glucos_trans"/>
</dbReference>